<gene>
    <name evidence="9" type="ORF">SAMN05421820_102503</name>
</gene>
<evidence type="ECO:0000256" key="6">
    <source>
        <dbReference type="ARBA" id="ARBA00023237"/>
    </source>
</evidence>
<protein>
    <submittedName>
        <fullName evidence="9">TonB-linked outer membrane protein, SusC/RagA family</fullName>
    </submittedName>
</protein>
<reference evidence="10" key="1">
    <citation type="submission" date="2016-10" db="EMBL/GenBank/DDBJ databases">
        <authorList>
            <person name="Varghese N."/>
            <person name="Submissions S."/>
        </authorList>
    </citation>
    <scope>NUCLEOTIDE SEQUENCE [LARGE SCALE GENOMIC DNA]</scope>
    <source>
        <strain evidence="10">DSM 19110</strain>
    </source>
</reference>
<dbReference type="InterPro" id="IPR037066">
    <property type="entry name" value="Plug_dom_sf"/>
</dbReference>
<dbReference type="Pfam" id="PF13715">
    <property type="entry name" value="CarbopepD_reg_2"/>
    <property type="match status" value="1"/>
</dbReference>
<sequence>MLSGCNLKFPVIMKLPVIFLIAGILLVNAVAVAQQVTYVKKKVQLRDLFDEINKQTGYDIIWSEKKLNNLRPIDVDFHNTPLEKVLDISLKGQSLKYTIKDKRIIIQEQVPGTNGSPGVSKVIDVKGMVVDEERKPLSGATIKVKDNNKGTVTDVDGVFLLKDIDEKSQLMISFLGYVSQTIAVSPENMTIKLVAKGNELENVVISVGYGTQKKTSITGAVSSVSGKDIAATPTTNLSRLLAGRLPGAQIVSNSGLVGAGADILVRGPGSGTGGTFPLVVIDNVVSSRADFDVLDPNEVEVLTLLKDAGTAGVYGSRASNGVLLVSTRSGSYNQKPVFTFKSYFSTDRTTEPIQGYSATDQLIFKNNQYKNSMLLAGNPVGPLPYGADAFAYYKDRSYDLLDYIWQNPAAQQYNLSVSGGGENLTYFLMGGVNQSNSSFKDTDYNRYNFRSKLESQITGNLKVGLNISGYRRNADRFYWPYDTEESNTIPDFYRSTFNWSRLNPFYTRADGTPADRTDPLAYPVSVASWNPVELIYNGGYRKIVYNNFNGIFNLDLKIPFIKGLSTGMLANYNYNTRNGKALVKFNKYYKLQFEPAAGNSPGYIPAPINFELKGEHNLRNDSERIIENVDFSNSYQLNWFLNYARKFGRHDLSADVIYEQSNITTKSLSGIAGKLVSGESDQILAASKDVANRYFDGVEGASARMGWVGRLHYEYEDRYIAEFAFREDGSYVFGPEKRFGFFPSASAAWRISKEKFFSVSFINELKIRGSIGTTGNDGTVDNSIAPYQWQNNYNVGSSYVFGTDYQIGIAPGLLPNPDITWEKTTSYNGGLDFGMFDGKLNGAVDYFERRISNIFGNRIASLPGILGATLPAVNYAKKEVSGFEVALQYRQVSGAFKYAVGANLGYAKDKWVLRDENPAMTGTWRSAIGQAGDRIYGYVSEGIIRDQGIIDELKSRGFKQFGRAPMLGGLLFKDIRGANFAEGPDGRIDENDATYLSSNAIPRINYGVNLSGEWKNFKLDILLQGVGAYDKIISTLNTQKGGVFQVADRPYFGLWTDAWSTENPNGKYPKVIDWGYEELGFGASSFWIRNGSYLRVRSVNLSYAISGNWLTKLGLKNMEIFFTGTNLLTLTAFKAYDPEQLSLDSYPVMKTYTAGLNINF</sequence>
<keyword evidence="3 7" id="KW-1134">Transmembrane beta strand</keyword>
<keyword evidence="4 7" id="KW-0812">Transmembrane</keyword>
<dbReference type="NCBIfam" id="TIGR04056">
    <property type="entry name" value="OMP_RagA_SusC"/>
    <property type="match status" value="1"/>
</dbReference>
<evidence type="ECO:0000256" key="2">
    <source>
        <dbReference type="ARBA" id="ARBA00022448"/>
    </source>
</evidence>
<dbReference type="GO" id="GO:0009279">
    <property type="term" value="C:cell outer membrane"/>
    <property type="evidence" value="ECO:0007669"/>
    <property type="project" value="UniProtKB-SubCell"/>
</dbReference>
<proteinExistence type="inferred from homology"/>
<evidence type="ECO:0000256" key="3">
    <source>
        <dbReference type="ARBA" id="ARBA00022452"/>
    </source>
</evidence>
<dbReference type="PROSITE" id="PS52016">
    <property type="entry name" value="TONB_DEPENDENT_REC_3"/>
    <property type="match status" value="1"/>
</dbReference>
<keyword evidence="6 7" id="KW-0998">Cell outer membrane</keyword>
<keyword evidence="10" id="KW-1185">Reference proteome</keyword>
<dbReference type="Proteomes" id="UP000183200">
    <property type="component" value="Unassembled WGS sequence"/>
</dbReference>
<dbReference type="SUPFAM" id="SSF49464">
    <property type="entry name" value="Carboxypeptidase regulatory domain-like"/>
    <property type="match status" value="1"/>
</dbReference>
<dbReference type="InterPro" id="IPR023996">
    <property type="entry name" value="TonB-dep_OMP_SusC/RagA"/>
</dbReference>
<keyword evidence="2 7" id="KW-0813">Transport</keyword>
<comment type="subcellular location">
    <subcellularLocation>
        <location evidence="1 7">Cell outer membrane</location>
        <topology evidence="1 7">Multi-pass membrane protein</topology>
    </subcellularLocation>
</comment>
<dbReference type="Gene3D" id="2.60.40.1120">
    <property type="entry name" value="Carboxypeptidase-like, regulatory domain"/>
    <property type="match status" value="1"/>
</dbReference>
<accession>A0A1G9P0Z2</accession>
<evidence type="ECO:0000313" key="9">
    <source>
        <dbReference type="EMBL" id="SDL92340.1"/>
    </source>
</evidence>
<name>A0A1G9P0Z2_9SPHI</name>
<evidence type="ECO:0000256" key="5">
    <source>
        <dbReference type="ARBA" id="ARBA00023136"/>
    </source>
</evidence>
<dbReference type="SUPFAM" id="SSF56935">
    <property type="entry name" value="Porins"/>
    <property type="match status" value="1"/>
</dbReference>
<dbReference type="AlphaFoldDB" id="A0A1G9P0Z2"/>
<dbReference type="InterPro" id="IPR036942">
    <property type="entry name" value="Beta-barrel_TonB_sf"/>
</dbReference>
<keyword evidence="5 7" id="KW-0472">Membrane</keyword>
<evidence type="ECO:0000256" key="4">
    <source>
        <dbReference type="ARBA" id="ARBA00022692"/>
    </source>
</evidence>
<evidence type="ECO:0000256" key="7">
    <source>
        <dbReference type="PROSITE-ProRule" id="PRU01360"/>
    </source>
</evidence>
<dbReference type="InterPro" id="IPR012910">
    <property type="entry name" value="Plug_dom"/>
</dbReference>
<comment type="similarity">
    <text evidence="7">Belongs to the TonB-dependent receptor family.</text>
</comment>
<dbReference type="Gene3D" id="2.40.170.20">
    <property type="entry name" value="TonB-dependent receptor, beta-barrel domain"/>
    <property type="match status" value="1"/>
</dbReference>
<dbReference type="InterPro" id="IPR039426">
    <property type="entry name" value="TonB-dep_rcpt-like"/>
</dbReference>
<dbReference type="InterPro" id="IPR008969">
    <property type="entry name" value="CarboxyPept-like_regulatory"/>
</dbReference>
<dbReference type="EMBL" id="FNGY01000002">
    <property type="protein sequence ID" value="SDL92340.1"/>
    <property type="molecule type" value="Genomic_DNA"/>
</dbReference>
<dbReference type="Pfam" id="PF07715">
    <property type="entry name" value="Plug"/>
    <property type="match status" value="1"/>
</dbReference>
<evidence type="ECO:0000313" key="10">
    <source>
        <dbReference type="Proteomes" id="UP000183200"/>
    </source>
</evidence>
<organism evidence="9 10">
    <name type="scientific">Pedobacter steynii</name>
    <dbReference type="NCBI Taxonomy" id="430522"/>
    <lineage>
        <taxon>Bacteria</taxon>
        <taxon>Pseudomonadati</taxon>
        <taxon>Bacteroidota</taxon>
        <taxon>Sphingobacteriia</taxon>
        <taxon>Sphingobacteriales</taxon>
        <taxon>Sphingobacteriaceae</taxon>
        <taxon>Pedobacter</taxon>
    </lineage>
</organism>
<feature type="domain" description="TonB-dependent receptor plug" evidence="8">
    <location>
        <begin position="214"/>
        <end position="322"/>
    </location>
</feature>
<evidence type="ECO:0000256" key="1">
    <source>
        <dbReference type="ARBA" id="ARBA00004571"/>
    </source>
</evidence>
<evidence type="ECO:0000259" key="8">
    <source>
        <dbReference type="Pfam" id="PF07715"/>
    </source>
</evidence>
<dbReference type="Gene3D" id="2.170.130.10">
    <property type="entry name" value="TonB-dependent receptor, plug domain"/>
    <property type="match status" value="1"/>
</dbReference>